<name>A0A8T0I047_CERPU</name>
<organism evidence="1 2">
    <name type="scientific">Ceratodon purpureus</name>
    <name type="common">Fire moss</name>
    <name type="synonym">Dicranum purpureum</name>
    <dbReference type="NCBI Taxonomy" id="3225"/>
    <lineage>
        <taxon>Eukaryota</taxon>
        <taxon>Viridiplantae</taxon>
        <taxon>Streptophyta</taxon>
        <taxon>Embryophyta</taxon>
        <taxon>Bryophyta</taxon>
        <taxon>Bryophytina</taxon>
        <taxon>Bryopsida</taxon>
        <taxon>Dicranidae</taxon>
        <taxon>Pseudoditrichales</taxon>
        <taxon>Ditrichaceae</taxon>
        <taxon>Ceratodon</taxon>
    </lineage>
</organism>
<sequence>MLFIQTFSTVGAFKLKSYSLGNLPLMMSCITRKVYTISSIDSLWFHVQDQILEALRKEYWRPRGYPSELSGSDARKDATYKEGKILKYYKVKNRIFTNSAAIATVLKWLKQTQGGRRFSQSVVRF</sequence>
<dbReference type="AlphaFoldDB" id="A0A8T0I047"/>
<dbReference type="Proteomes" id="UP000822688">
    <property type="component" value="Chromosome 5"/>
</dbReference>
<dbReference type="EMBL" id="CM026425">
    <property type="protein sequence ID" value="KAG0576281.1"/>
    <property type="molecule type" value="Genomic_DNA"/>
</dbReference>
<proteinExistence type="predicted"/>
<reference evidence="1" key="1">
    <citation type="submission" date="2020-06" db="EMBL/GenBank/DDBJ databases">
        <title>WGS assembly of Ceratodon purpureus strain R40.</title>
        <authorList>
            <person name="Carey S.B."/>
            <person name="Jenkins J."/>
            <person name="Shu S."/>
            <person name="Lovell J.T."/>
            <person name="Sreedasyam A."/>
            <person name="Maumus F."/>
            <person name="Tiley G.P."/>
            <person name="Fernandez-Pozo N."/>
            <person name="Barry K."/>
            <person name="Chen C."/>
            <person name="Wang M."/>
            <person name="Lipzen A."/>
            <person name="Daum C."/>
            <person name="Saski C.A."/>
            <person name="Payton A.C."/>
            <person name="Mcbreen J.C."/>
            <person name="Conrad R.E."/>
            <person name="Kollar L.M."/>
            <person name="Olsson S."/>
            <person name="Huttunen S."/>
            <person name="Landis J.B."/>
            <person name="Wickett N.J."/>
            <person name="Johnson M.G."/>
            <person name="Rensing S.A."/>
            <person name="Grimwood J."/>
            <person name="Schmutz J."/>
            <person name="Mcdaniel S.F."/>
        </authorList>
    </citation>
    <scope>NUCLEOTIDE SEQUENCE</scope>
    <source>
        <strain evidence="1">R40</strain>
    </source>
</reference>
<evidence type="ECO:0000313" key="2">
    <source>
        <dbReference type="Proteomes" id="UP000822688"/>
    </source>
</evidence>
<gene>
    <name evidence="1" type="ORF">KC19_5G068600</name>
</gene>
<accession>A0A8T0I047</accession>
<comment type="caution">
    <text evidence="1">The sequence shown here is derived from an EMBL/GenBank/DDBJ whole genome shotgun (WGS) entry which is preliminary data.</text>
</comment>
<keyword evidence="2" id="KW-1185">Reference proteome</keyword>
<protein>
    <submittedName>
        <fullName evidence="1">Uncharacterized protein</fullName>
    </submittedName>
</protein>
<evidence type="ECO:0000313" key="1">
    <source>
        <dbReference type="EMBL" id="KAG0576281.1"/>
    </source>
</evidence>